<dbReference type="Gene3D" id="3.40.470.10">
    <property type="entry name" value="Uracil-DNA glycosylase-like domain"/>
    <property type="match status" value="1"/>
</dbReference>
<evidence type="ECO:0000256" key="11">
    <source>
        <dbReference type="ARBA" id="ARBA00023204"/>
    </source>
</evidence>
<dbReference type="EC" id="3.2.2.27" evidence="3"/>
<evidence type="ECO:0000313" key="13">
    <source>
        <dbReference type="EMBL" id="BAX81455.1"/>
    </source>
</evidence>
<evidence type="ECO:0000256" key="1">
    <source>
        <dbReference type="ARBA" id="ARBA00001400"/>
    </source>
</evidence>
<comment type="catalytic activity">
    <reaction evidence="1">
        <text>Hydrolyzes single-stranded DNA or mismatched double-stranded DNA and polynucleotides, releasing free uracil.</text>
        <dbReference type="EC" id="3.2.2.27"/>
    </reaction>
</comment>
<dbReference type="OrthoDB" id="5290748at2"/>
<keyword evidence="6" id="KW-0479">Metal-binding</keyword>
<dbReference type="Proteomes" id="UP000218267">
    <property type="component" value="Chromosome"/>
</dbReference>
<evidence type="ECO:0000259" key="12">
    <source>
        <dbReference type="SMART" id="SM00986"/>
    </source>
</evidence>
<dbReference type="NCBIfam" id="TIGR00758">
    <property type="entry name" value="UDG_fam4"/>
    <property type="match status" value="1"/>
</dbReference>
<dbReference type="GO" id="GO:0046872">
    <property type="term" value="F:metal ion binding"/>
    <property type="evidence" value="ECO:0007669"/>
    <property type="project" value="UniProtKB-KW"/>
</dbReference>
<sequence length="197" mass="22085">MNQLNLQEKRELLDALNYEIRTCEKCSLSATRKYALTGEGNIGASILFVALSPGAKEDIGNKMFIGPSGQVFNRLLQTAGIERQSVYMTNLVKCLLPNNRKPTWNEIEACSSFLGNEISIIQPQIIVPLGYYATRSILTKYHADPSREEMSFKNVNGKLLVLDGMKIFPLTHPSALLYNPSFEPSTIEKYSKLNSYL</sequence>
<dbReference type="InterPro" id="IPR051536">
    <property type="entry name" value="UDG_Type-4/5"/>
</dbReference>
<evidence type="ECO:0000256" key="10">
    <source>
        <dbReference type="ARBA" id="ARBA00023014"/>
    </source>
</evidence>
<dbReference type="CDD" id="cd10030">
    <property type="entry name" value="UDG-F4_TTUDGA_SPO1dp_like"/>
    <property type="match status" value="1"/>
</dbReference>
<evidence type="ECO:0000256" key="9">
    <source>
        <dbReference type="ARBA" id="ARBA00023004"/>
    </source>
</evidence>
<organism evidence="13 14">
    <name type="scientific">Labilibaculum antarcticum</name>
    <dbReference type="NCBI Taxonomy" id="1717717"/>
    <lineage>
        <taxon>Bacteria</taxon>
        <taxon>Pseudomonadati</taxon>
        <taxon>Bacteroidota</taxon>
        <taxon>Bacteroidia</taxon>
        <taxon>Marinilabiliales</taxon>
        <taxon>Marinifilaceae</taxon>
        <taxon>Labilibaculum</taxon>
    </lineage>
</organism>
<dbReference type="AlphaFoldDB" id="A0A1Y1CM77"/>
<keyword evidence="11" id="KW-0234">DNA repair</keyword>
<evidence type="ECO:0000313" key="14">
    <source>
        <dbReference type="Proteomes" id="UP000218267"/>
    </source>
</evidence>
<dbReference type="PANTHER" id="PTHR33693">
    <property type="entry name" value="TYPE-5 URACIL-DNA GLYCOSYLASE"/>
    <property type="match status" value="1"/>
</dbReference>
<keyword evidence="9" id="KW-0408">Iron</keyword>
<dbReference type="Pfam" id="PF03167">
    <property type="entry name" value="UDG"/>
    <property type="match status" value="1"/>
</dbReference>
<protein>
    <recommendedName>
        <fullName evidence="4">Type-4 uracil-DNA glycosylase</fullName>
        <ecNumber evidence="3">3.2.2.27</ecNumber>
    </recommendedName>
</protein>
<dbReference type="GO" id="GO:0051539">
    <property type="term" value="F:4 iron, 4 sulfur cluster binding"/>
    <property type="evidence" value="ECO:0007669"/>
    <property type="project" value="UniProtKB-KW"/>
</dbReference>
<reference evidence="14" key="2">
    <citation type="journal article" date="2020" name="Antonie Van Leeuwenhoek">
        <title>Labilibaculum antarcticum sp. nov., a novel facultative anaerobic, psychrotorelant bacterium isolated from marine sediment of Antarctica.</title>
        <authorList>
            <person name="Watanabe M."/>
            <person name="Kojima H."/>
            <person name="Fukui M."/>
        </authorList>
    </citation>
    <scope>NUCLEOTIDE SEQUENCE [LARGE SCALE GENOMIC DNA]</scope>
    <source>
        <strain evidence="14">SPP2</strain>
    </source>
</reference>
<reference evidence="13 14" key="1">
    <citation type="journal article" date="2018" name="Mar. Genomics">
        <title>Complete genome sequence of Marinifilaceae bacterium strain SPP2, isolated from the Antarctic marine sediment.</title>
        <authorList>
            <person name="Watanabe M."/>
            <person name="Kojima H."/>
            <person name="Fukui M."/>
        </authorList>
    </citation>
    <scope>NUCLEOTIDE SEQUENCE [LARGE SCALE GENOMIC DNA]</scope>
    <source>
        <strain evidence="13 14">SPP2</strain>
    </source>
</reference>
<dbReference type="InterPro" id="IPR036895">
    <property type="entry name" value="Uracil-DNA_glycosylase-like_sf"/>
</dbReference>
<gene>
    <name evidence="13" type="ORF">ALGA_3155</name>
</gene>
<keyword evidence="8" id="KW-0378">Hydrolase</keyword>
<comment type="similarity">
    <text evidence="2">Belongs to the uracil-DNA glycosylase (UDG) superfamily. Type 4 (UDGa) family.</text>
</comment>
<evidence type="ECO:0000256" key="4">
    <source>
        <dbReference type="ARBA" id="ARBA00019403"/>
    </source>
</evidence>
<evidence type="ECO:0000256" key="8">
    <source>
        <dbReference type="ARBA" id="ARBA00022801"/>
    </source>
</evidence>
<keyword evidence="10" id="KW-0411">Iron-sulfur</keyword>
<accession>A0A1Y1CM77</accession>
<evidence type="ECO:0000256" key="3">
    <source>
        <dbReference type="ARBA" id="ARBA00012030"/>
    </source>
</evidence>
<keyword evidence="5" id="KW-0004">4Fe-4S</keyword>
<dbReference type="SMART" id="SM00987">
    <property type="entry name" value="UreE_C"/>
    <property type="match status" value="1"/>
</dbReference>
<evidence type="ECO:0000256" key="2">
    <source>
        <dbReference type="ARBA" id="ARBA00006521"/>
    </source>
</evidence>
<dbReference type="PANTHER" id="PTHR33693:SF1">
    <property type="entry name" value="TYPE-4 URACIL-DNA GLYCOSYLASE"/>
    <property type="match status" value="1"/>
</dbReference>
<keyword evidence="7" id="KW-0227">DNA damage</keyword>
<dbReference type="InterPro" id="IPR005273">
    <property type="entry name" value="Ura-DNA_glyco_family4"/>
</dbReference>
<dbReference type="KEGG" id="mbas:ALGA_3155"/>
<keyword evidence="14" id="KW-1185">Reference proteome</keyword>
<evidence type="ECO:0000256" key="6">
    <source>
        <dbReference type="ARBA" id="ARBA00022723"/>
    </source>
</evidence>
<evidence type="ECO:0000256" key="7">
    <source>
        <dbReference type="ARBA" id="ARBA00022763"/>
    </source>
</evidence>
<dbReference type="SMART" id="SM00986">
    <property type="entry name" value="UDG"/>
    <property type="match status" value="1"/>
</dbReference>
<name>A0A1Y1CM77_9BACT</name>
<proteinExistence type="inferred from homology"/>
<dbReference type="SUPFAM" id="SSF52141">
    <property type="entry name" value="Uracil-DNA glycosylase-like"/>
    <property type="match status" value="1"/>
</dbReference>
<dbReference type="EMBL" id="AP018042">
    <property type="protein sequence ID" value="BAX81455.1"/>
    <property type="molecule type" value="Genomic_DNA"/>
</dbReference>
<dbReference type="InterPro" id="IPR005122">
    <property type="entry name" value="Uracil-DNA_glycosylase-like"/>
</dbReference>
<feature type="domain" description="Uracil-DNA glycosylase-like" evidence="12">
    <location>
        <begin position="37"/>
        <end position="191"/>
    </location>
</feature>
<evidence type="ECO:0000256" key="5">
    <source>
        <dbReference type="ARBA" id="ARBA00022485"/>
    </source>
</evidence>
<dbReference type="GO" id="GO:0006281">
    <property type="term" value="P:DNA repair"/>
    <property type="evidence" value="ECO:0007669"/>
    <property type="project" value="UniProtKB-KW"/>
</dbReference>
<dbReference type="RefSeq" id="WP_096430873.1">
    <property type="nucleotide sequence ID" value="NZ_AP018042.1"/>
</dbReference>
<dbReference type="GO" id="GO:0004844">
    <property type="term" value="F:uracil DNA N-glycosylase activity"/>
    <property type="evidence" value="ECO:0007669"/>
    <property type="project" value="UniProtKB-EC"/>
</dbReference>